<dbReference type="VEuPathDB" id="FungiDB:FUN_015448"/>
<evidence type="ECO:0008006" key="5">
    <source>
        <dbReference type="Google" id="ProtNLM"/>
    </source>
</evidence>
<dbReference type="InterPro" id="IPR032675">
    <property type="entry name" value="LRR_dom_sf"/>
</dbReference>
<reference evidence="1 4" key="2">
    <citation type="submission" date="2017-09" db="EMBL/GenBank/DDBJ databases">
        <title>Extensive intraspecific genome diversity in a model arbuscular mycorrhizal fungus.</title>
        <authorList>
            <person name="Chen E.C."/>
            <person name="Morin E."/>
            <person name="Beaudet D."/>
            <person name="Noel J."/>
            <person name="Ndikumana S."/>
            <person name="Charron P."/>
            <person name="St-Onge C."/>
            <person name="Giorgi J."/>
            <person name="Grigoriev I.V."/>
            <person name="Roux C."/>
            <person name="Martin F.M."/>
            <person name="Corradi N."/>
        </authorList>
    </citation>
    <scope>NUCLEOTIDE SEQUENCE [LARGE SCALE GENOMIC DNA]</scope>
    <source>
        <strain evidence="1 4">A5</strain>
    </source>
</reference>
<dbReference type="VEuPathDB" id="FungiDB:RhiirA1_439569"/>
<sequence>MQQKFYYLFMKKCPELKYFDMMSIKHQIFYIPEAMVRLESLCELRCDTIIDSSYFYGLSQFCKYIQRLLIVSTNPKPNHGIIKLIEVQKKLKHFEWVDNFDDDYTDYDYDPYEELLLALEKKAESLNYLKIVFFYLCNYEHTLFQDMLPKFDKLKVLIIDDYISFDEKQLEKLKLHELEVLNIERNKINVISSIIENSGRRLKKVLFDPNNIKYEPFNFNEGSLINFIRKIYENCPLIEYLSIAFSPSEDHFVELEKLLKICKNLKSLLLIIIFDNEEDTYEDYLKNGKELLKMLIRSSPNNFKEIRFCYKFKFSSEILKEFLEKWNGRHAISLFTTENLGENYIYKELTNKYKRDGVIKDFKYLPYVDLTEYITEICF</sequence>
<dbReference type="Gene3D" id="3.80.10.10">
    <property type="entry name" value="Ribonuclease Inhibitor"/>
    <property type="match status" value="1"/>
</dbReference>
<evidence type="ECO:0000313" key="4">
    <source>
        <dbReference type="Proteomes" id="UP000232722"/>
    </source>
</evidence>
<dbReference type="Proteomes" id="UP000232722">
    <property type="component" value="Unassembled WGS sequence"/>
</dbReference>
<dbReference type="EMBL" id="LLXH01000240">
    <property type="protein sequence ID" value="PKC70161.1"/>
    <property type="molecule type" value="Genomic_DNA"/>
</dbReference>
<protein>
    <recommendedName>
        <fullName evidence="5">F-box domain-containing protein</fullName>
    </recommendedName>
</protein>
<proteinExistence type="predicted"/>
<gene>
    <name evidence="2" type="ORF">RhiirA1_439569</name>
    <name evidence="1" type="ORF">RhiirA5_399372</name>
</gene>
<reference evidence="2 3" key="3">
    <citation type="submission" date="2017-10" db="EMBL/GenBank/DDBJ databases">
        <title>Extensive intraspecific genome diversity in a model arbuscular mycorrhizal fungus.</title>
        <authorList>
            <person name="Chen E.C.H."/>
            <person name="Morin E."/>
            <person name="Baudet D."/>
            <person name="Noel J."/>
            <person name="Ndikumana S."/>
            <person name="Charron P."/>
            <person name="St-Onge C."/>
            <person name="Giorgi J."/>
            <person name="Grigoriev I.V."/>
            <person name="Roux C."/>
            <person name="Martin F.M."/>
            <person name="Corradi N."/>
        </authorList>
    </citation>
    <scope>NUCLEOTIDE SEQUENCE [LARGE SCALE GENOMIC DNA]</scope>
    <source>
        <strain evidence="2 3">A1</strain>
    </source>
</reference>
<reference evidence="2 3" key="4">
    <citation type="submission" date="2017-10" db="EMBL/GenBank/DDBJ databases">
        <title>Genome analyses suggest a sexual origin of heterokaryosis in a supposedly ancient asexual fungus.</title>
        <authorList>
            <person name="Corradi N."/>
            <person name="Sedzielewska K."/>
            <person name="Noel J."/>
            <person name="Charron P."/>
            <person name="Farinelli L."/>
            <person name="Marton T."/>
            <person name="Kruger M."/>
            <person name="Pelin A."/>
            <person name="Brachmann A."/>
            <person name="Corradi N."/>
        </authorList>
    </citation>
    <scope>NUCLEOTIDE SEQUENCE [LARGE SCALE GENOMIC DNA]</scope>
    <source>
        <strain evidence="2 3">A1</strain>
    </source>
</reference>
<dbReference type="Proteomes" id="UP000232688">
    <property type="component" value="Unassembled WGS sequence"/>
</dbReference>
<evidence type="ECO:0000313" key="1">
    <source>
        <dbReference type="EMBL" id="PKC08311.1"/>
    </source>
</evidence>
<comment type="caution">
    <text evidence="1">The sequence shown here is derived from an EMBL/GenBank/DDBJ whole genome shotgun (WGS) entry which is preliminary data.</text>
</comment>
<evidence type="ECO:0000313" key="2">
    <source>
        <dbReference type="EMBL" id="PKC70161.1"/>
    </source>
</evidence>
<organism evidence="1 4">
    <name type="scientific">Rhizophagus irregularis</name>
    <dbReference type="NCBI Taxonomy" id="588596"/>
    <lineage>
        <taxon>Eukaryota</taxon>
        <taxon>Fungi</taxon>
        <taxon>Fungi incertae sedis</taxon>
        <taxon>Mucoromycota</taxon>
        <taxon>Glomeromycotina</taxon>
        <taxon>Glomeromycetes</taxon>
        <taxon>Glomerales</taxon>
        <taxon>Glomeraceae</taxon>
        <taxon>Rhizophagus</taxon>
    </lineage>
</organism>
<dbReference type="AlphaFoldDB" id="A0A2N0PNC7"/>
<dbReference type="VEuPathDB" id="FungiDB:RhiirFUN_016506"/>
<accession>A0A2N0PNC7</accession>
<evidence type="ECO:0000313" key="3">
    <source>
        <dbReference type="Proteomes" id="UP000232688"/>
    </source>
</evidence>
<name>A0A2N0PNC7_9GLOM</name>
<dbReference type="EMBL" id="LLXJ01000557">
    <property type="protein sequence ID" value="PKC08311.1"/>
    <property type="molecule type" value="Genomic_DNA"/>
</dbReference>
<dbReference type="SUPFAM" id="SSF52047">
    <property type="entry name" value="RNI-like"/>
    <property type="match status" value="1"/>
</dbReference>
<reference evidence="1 4" key="1">
    <citation type="submission" date="2016-04" db="EMBL/GenBank/DDBJ databases">
        <title>Genome analyses suggest a sexual origin of heterokaryosis in a supposedly ancient asexual fungus.</title>
        <authorList>
            <person name="Ropars J."/>
            <person name="Sedzielewska K."/>
            <person name="Noel J."/>
            <person name="Charron P."/>
            <person name="Farinelli L."/>
            <person name="Marton T."/>
            <person name="Kruger M."/>
            <person name="Pelin A."/>
            <person name="Brachmann A."/>
            <person name="Corradi N."/>
        </authorList>
    </citation>
    <scope>NUCLEOTIDE SEQUENCE [LARGE SCALE GENOMIC DNA]</scope>
    <source>
        <strain evidence="1 4">A5</strain>
    </source>
</reference>